<dbReference type="InterPro" id="IPR036637">
    <property type="entry name" value="Phosphohistidine_dom_sf"/>
</dbReference>
<feature type="binding site" evidence="14">
    <location>
        <position position="600"/>
    </location>
    <ligand>
        <name>substrate</name>
    </ligand>
</feature>
<keyword evidence="10" id="KW-0067">ATP-binding</keyword>
<dbReference type="Gene3D" id="3.20.20.60">
    <property type="entry name" value="Phosphoenolpyruvate-binding domains"/>
    <property type="match status" value="1"/>
</dbReference>
<dbReference type="OrthoDB" id="9765468at2"/>
<keyword evidence="6 19" id="KW-0808">Transferase</keyword>
<feature type="domain" description="Pyruvate phosphate dikinase AMP/ATP-binding" evidence="17">
    <location>
        <begin position="27"/>
        <end position="306"/>
    </location>
</feature>
<name>A0A517QYK0_9PLAN</name>
<evidence type="ECO:0000259" key="18">
    <source>
        <dbReference type="Pfam" id="PF02896"/>
    </source>
</evidence>
<keyword evidence="20" id="KW-1185">Reference proteome</keyword>
<evidence type="ECO:0000256" key="5">
    <source>
        <dbReference type="ARBA" id="ARBA00020138"/>
    </source>
</evidence>
<dbReference type="Gene3D" id="3.30.470.20">
    <property type="entry name" value="ATP-grasp fold, B domain"/>
    <property type="match status" value="1"/>
</dbReference>
<dbReference type="Gene3D" id="1.10.189.10">
    <property type="entry name" value="Pyruvate Phosphate Dikinase, domain 2"/>
    <property type="match status" value="1"/>
</dbReference>
<dbReference type="PANTHER" id="PTHR22931:SF9">
    <property type="entry name" value="PYRUVATE, PHOSPHATE DIKINASE 1, CHLOROPLASTIC"/>
    <property type="match status" value="1"/>
</dbReference>
<dbReference type="InterPro" id="IPR018274">
    <property type="entry name" value="PEP_util_AS"/>
</dbReference>
<dbReference type="EMBL" id="CP036268">
    <property type="protein sequence ID" value="QDT36737.1"/>
    <property type="molecule type" value="Genomic_DNA"/>
</dbReference>
<dbReference type="GO" id="GO:0046872">
    <property type="term" value="F:metal ion binding"/>
    <property type="evidence" value="ECO:0007669"/>
    <property type="project" value="UniProtKB-UniRule"/>
</dbReference>
<feature type="binding site" evidence="14">
    <location>
        <position position="809"/>
    </location>
    <ligand>
        <name>substrate</name>
    </ligand>
</feature>
<accession>A0A517QYK0</accession>
<dbReference type="InterPro" id="IPR013815">
    <property type="entry name" value="ATP_grasp_subdomain_1"/>
</dbReference>
<evidence type="ECO:0000256" key="12">
    <source>
        <dbReference type="PIRNR" id="PIRNR000853"/>
    </source>
</evidence>
<keyword evidence="7 15" id="KW-0479">Metal-binding</keyword>
<comment type="cofactor">
    <cofactor evidence="1 12 15">
        <name>Mg(2+)</name>
        <dbReference type="ChEBI" id="CHEBI:18420"/>
    </cofactor>
</comment>
<feature type="binding site" evidence="14">
    <location>
        <position position="808"/>
    </location>
    <ligand>
        <name>substrate</name>
    </ligand>
</feature>
<dbReference type="PANTHER" id="PTHR22931">
    <property type="entry name" value="PHOSPHOENOLPYRUVATE DIKINASE-RELATED"/>
    <property type="match status" value="1"/>
</dbReference>
<reference evidence="19 20" key="1">
    <citation type="submission" date="2019-02" db="EMBL/GenBank/DDBJ databases">
        <title>Deep-cultivation of Planctomycetes and their phenomic and genomic characterization uncovers novel biology.</title>
        <authorList>
            <person name="Wiegand S."/>
            <person name="Jogler M."/>
            <person name="Boedeker C."/>
            <person name="Pinto D."/>
            <person name="Vollmers J."/>
            <person name="Rivas-Marin E."/>
            <person name="Kohn T."/>
            <person name="Peeters S.H."/>
            <person name="Heuer A."/>
            <person name="Rast P."/>
            <person name="Oberbeckmann S."/>
            <person name="Bunk B."/>
            <person name="Jeske O."/>
            <person name="Meyerdierks A."/>
            <person name="Storesund J.E."/>
            <person name="Kallscheuer N."/>
            <person name="Luecker S."/>
            <person name="Lage O.M."/>
            <person name="Pohl T."/>
            <person name="Merkel B.J."/>
            <person name="Hornburger P."/>
            <person name="Mueller R.-W."/>
            <person name="Bruemmer F."/>
            <person name="Labrenz M."/>
            <person name="Spormann A.M."/>
            <person name="Op den Camp H."/>
            <person name="Overmann J."/>
            <person name="Amann R."/>
            <person name="Jetten M.S.M."/>
            <person name="Mascher T."/>
            <person name="Medema M.H."/>
            <person name="Devos D.P."/>
            <person name="Kaster A.-K."/>
            <person name="Ovreas L."/>
            <person name="Rohde M."/>
            <person name="Galperin M.Y."/>
            <person name="Jogler C."/>
        </authorList>
    </citation>
    <scope>NUCLEOTIDE SEQUENCE [LARGE SCALE GENOMIC DNA]</scope>
    <source>
        <strain evidence="19 20">Pan189</strain>
    </source>
</reference>
<evidence type="ECO:0000259" key="16">
    <source>
        <dbReference type="Pfam" id="PF00391"/>
    </source>
</evidence>
<feature type="active site" description="Tele-phosphohistidine intermediate" evidence="13">
    <location>
        <position position="479"/>
    </location>
</feature>
<evidence type="ECO:0000256" key="4">
    <source>
        <dbReference type="ARBA" id="ARBA00011994"/>
    </source>
</evidence>
<dbReference type="PIRSF" id="PIRSF000853">
    <property type="entry name" value="PPDK"/>
    <property type="match status" value="1"/>
</dbReference>
<dbReference type="InterPro" id="IPR002192">
    <property type="entry name" value="PPDK_AMP/ATP-bd"/>
</dbReference>
<evidence type="ECO:0000256" key="15">
    <source>
        <dbReference type="PIRSR" id="PIRSR000853-3"/>
    </source>
</evidence>
<feature type="active site" description="Proton donor" evidence="13">
    <location>
        <position position="872"/>
    </location>
</feature>
<dbReference type="Gene3D" id="3.30.1490.20">
    <property type="entry name" value="ATP-grasp fold, A domain"/>
    <property type="match status" value="1"/>
</dbReference>
<dbReference type="InterPro" id="IPR000121">
    <property type="entry name" value="PEP_util_C"/>
</dbReference>
<feature type="binding site" evidence="14">
    <location>
        <position position="810"/>
    </location>
    <ligand>
        <name>substrate</name>
    </ligand>
</feature>
<dbReference type="Pfam" id="PF00391">
    <property type="entry name" value="PEP-utilizers"/>
    <property type="match status" value="1"/>
</dbReference>
<evidence type="ECO:0000256" key="6">
    <source>
        <dbReference type="ARBA" id="ARBA00022679"/>
    </source>
</evidence>
<dbReference type="SUPFAM" id="SSF56059">
    <property type="entry name" value="Glutathione synthetase ATP-binding domain-like"/>
    <property type="match status" value="1"/>
</dbReference>
<comment type="function">
    <text evidence="2">Catalyzes the reversible phosphorylation of pyruvate and phosphate.</text>
</comment>
<dbReference type="GO" id="GO:0016301">
    <property type="term" value="F:kinase activity"/>
    <property type="evidence" value="ECO:0007669"/>
    <property type="project" value="UniProtKB-UniRule"/>
</dbReference>
<evidence type="ECO:0000313" key="20">
    <source>
        <dbReference type="Proteomes" id="UP000317318"/>
    </source>
</evidence>
<dbReference type="NCBIfam" id="NF004531">
    <property type="entry name" value="PRK05878.1"/>
    <property type="match status" value="1"/>
</dbReference>
<dbReference type="InterPro" id="IPR015813">
    <property type="entry name" value="Pyrv/PenolPyrv_kinase-like_dom"/>
</dbReference>
<dbReference type="SUPFAM" id="SSF51621">
    <property type="entry name" value="Phosphoenolpyruvate/pyruvate domain"/>
    <property type="match status" value="1"/>
</dbReference>
<dbReference type="Proteomes" id="UP000317318">
    <property type="component" value="Chromosome"/>
</dbReference>
<dbReference type="AlphaFoldDB" id="A0A517QYK0"/>
<feature type="domain" description="PEP-utilising enzyme C-terminal" evidence="18">
    <location>
        <begin position="561"/>
        <end position="910"/>
    </location>
</feature>
<feature type="binding site" evidence="14">
    <location>
        <position position="654"/>
    </location>
    <ligand>
        <name>substrate</name>
    </ligand>
</feature>
<dbReference type="InterPro" id="IPR008279">
    <property type="entry name" value="PEP-util_enz_mobile_dom"/>
</dbReference>
<dbReference type="InterPro" id="IPR023151">
    <property type="entry name" value="PEP_util_CS"/>
</dbReference>
<dbReference type="Pfam" id="PF01326">
    <property type="entry name" value="PPDK_N"/>
    <property type="match status" value="2"/>
</dbReference>
<evidence type="ECO:0000256" key="14">
    <source>
        <dbReference type="PIRSR" id="PIRSR000853-2"/>
    </source>
</evidence>
<feature type="domain" description="Pyruvate phosphate dikinase AMP/ATP-binding" evidence="17">
    <location>
        <begin position="318"/>
        <end position="367"/>
    </location>
</feature>
<comment type="catalytic activity">
    <reaction evidence="12">
        <text>pyruvate + phosphate + ATP = phosphoenolpyruvate + AMP + diphosphate + H(+)</text>
        <dbReference type="Rhea" id="RHEA:10756"/>
        <dbReference type="ChEBI" id="CHEBI:15361"/>
        <dbReference type="ChEBI" id="CHEBI:15378"/>
        <dbReference type="ChEBI" id="CHEBI:30616"/>
        <dbReference type="ChEBI" id="CHEBI:33019"/>
        <dbReference type="ChEBI" id="CHEBI:43474"/>
        <dbReference type="ChEBI" id="CHEBI:58702"/>
        <dbReference type="ChEBI" id="CHEBI:456215"/>
        <dbReference type="EC" id="2.7.9.1"/>
    </reaction>
</comment>
<evidence type="ECO:0000256" key="13">
    <source>
        <dbReference type="PIRSR" id="PIRSR000853-1"/>
    </source>
</evidence>
<feature type="binding site" evidence="15">
    <location>
        <position position="786"/>
    </location>
    <ligand>
        <name>Mg(2+)</name>
        <dbReference type="ChEBI" id="CHEBI:18420"/>
    </ligand>
</feature>
<dbReference type="Gene3D" id="3.50.30.10">
    <property type="entry name" value="Phosphohistidine domain"/>
    <property type="match status" value="1"/>
</dbReference>
<feature type="domain" description="PEP-utilising enzyme mobile" evidence="16">
    <location>
        <begin position="448"/>
        <end position="527"/>
    </location>
</feature>
<dbReference type="EC" id="2.7.9.1" evidence="4 12"/>
<evidence type="ECO:0000256" key="8">
    <source>
        <dbReference type="ARBA" id="ARBA00022741"/>
    </source>
</evidence>
<dbReference type="InterPro" id="IPR040442">
    <property type="entry name" value="Pyrv_kinase-like_dom_sf"/>
</dbReference>
<feature type="binding site" evidence="14">
    <location>
        <position position="786"/>
    </location>
    <ligand>
        <name>substrate</name>
    </ligand>
</feature>
<evidence type="ECO:0000256" key="11">
    <source>
        <dbReference type="ARBA" id="ARBA00022842"/>
    </source>
</evidence>
<evidence type="ECO:0000313" key="19">
    <source>
        <dbReference type="EMBL" id="QDT36737.1"/>
    </source>
</evidence>
<dbReference type="RefSeq" id="WP_145362920.1">
    <property type="nucleotide sequence ID" value="NZ_CP036268.1"/>
</dbReference>
<keyword evidence="11 15" id="KW-0460">Magnesium</keyword>
<evidence type="ECO:0000256" key="2">
    <source>
        <dbReference type="ARBA" id="ARBA00003144"/>
    </source>
</evidence>
<evidence type="ECO:0000256" key="10">
    <source>
        <dbReference type="ARBA" id="ARBA00022840"/>
    </source>
</evidence>
<evidence type="ECO:0000256" key="1">
    <source>
        <dbReference type="ARBA" id="ARBA00001946"/>
    </source>
</evidence>
<sequence>MSATATDTKYVYSFGGGKADGDTTMKNLLGGKGANLAEMSNIGLPVPAGFTITTELCTYYYDHDRSYPPELKDQVDSAMRQIEEVMGAKFGDSENPLLLSCRSGARESMPGMMDTILNLGLNDETVQALAKSSGNEAFAYDSYRRLIQMYGEVVMGMKPQAKEDPDYFEDILEKKKHEFGVEFDSQLTAENLKEVVAQFKAKVKEVTGKDFPTDPNEQVWGAISAVFGSWMNDRAMVYRREYGIPHEWGTATNVQAMVFGNLGDDCATGVGLTRDCAIGEPGFNGDYLINAQGEDVVAGIRAPKRIEETLAQDMPEAYEHLDKIGKTLERHYKEVQDIEFTVQKGQVWMLQTRNAKRTGFAAVKIAVDLVNEGLITPEEALQPKRVPADGLNQLLQPLFDPSAKKQASEDGHLLTKAINAGPGAATGQIVFHASDAEEEYEKDKNVQMILVRRETSPEDLRGMRLAKGILTAFGGASSHAALVSRQMGKTCIVGASELDIDYHAGTVTVGDKVLKAGDWISIDGFTGEVFEGKVDTSASEIIEVLINKTKKPEDAPIYQRYSQLMEWVDKHRTLNVRANTEADEAEKSAAFGAEGVGLCRTEHMFFSRLDDMREMILATDQATREAAVMKLLPHQKEDFTKLFEAMAGKPVTIRLLDPPLHEFLSHHHLEEDPDLAHKLADMTGKSKEDIHRRVEELAESNPMLGFRGCRLGIVYPEITAMQARAIFEAACELKKSGTEVLPEVMIPLAGFAAEFKNQAKIVRETAAKVFEEQGIEIPYLVGTMIEIPRAALTADEIAQDAEFFSFGTNDLTQTTLGMSRDDYGPFITKYREADIVPNDPFQTVDQSGVGKLMKIGIEGGRGVKSDLKIGICGEHGGDPNSVMFCHRAGLNYVSCSPFRIPIAKLAAAQVALLAD</sequence>
<evidence type="ECO:0000256" key="3">
    <source>
        <dbReference type="ARBA" id="ARBA00007837"/>
    </source>
</evidence>
<dbReference type="PROSITE" id="PS00742">
    <property type="entry name" value="PEP_ENZYMES_2"/>
    <property type="match status" value="1"/>
</dbReference>
<protein>
    <recommendedName>
        <fullName evidence="5 12">Pyruvate, phosphate dikinase</fullName>
        <ecNumber evidence="4 12">2.7.9.1</ecNumber>
    </recommendedName>
</protein>
<dbReference type="Pfam" id="PF02896">
    <property type="entry name" value="PEP-utilizers_C"/>
    <property type="match status" value="1"/>
</dbReference>
<comment type="similarity">
    <text evidence="3 12">Belongs to the PEP-utilizing enzyme family.</text>
</comment>
<evidence type="ECO:0000256" key="7">
    <source>
        <dbReference type="ARBA" id="ARBA00022723"/>
    </source>
</evidence>
<feature type="binding site" evidence="14">
    <location>
        <position position="807"/>
    </location>
    <ligand>
        <name>substrate</name>
    </ligand>
</feature>
<dbReference type="InterPro" id="IPR010121">
    <property type="entry name" value="Pyruvate_phosphate_dikinase"/>
</dbReference>
<gene>
    <name evidence="19" type="primary">ppdK</name>
    <name evidence="19" type="ORF">Pan189_11000</name>
</gene>
<dbReference type="SUPFAM" id="SSF52009">
    <property type="entry name" value="Phosphohistidine domain"/>
    <property type="match status" value="1"/>
</dbReference>
<dbReference type="Gene3D" id="1.20.80.30">
    <property type="match status" value="1"/>
</dbReference>
<keyword evidence="8" id="KW-0547">Nucleotide-binding</keyword>
<dbReference type="GO" id="GO:0005524">
    <property type="term" value="F:ATP binding"/>
    <property type="evidence" value="ECO:0007669"/>
    <property type="project" value="UniProtKB-UniRule"/>
</dbReference>
<dbReference type="KEGG" id="svp:Pan189_11000"/>
<keyword evidence="19" id="KW-0670">Pyruvate</keyword>
<evidence type="ECO:0000256" key="9">
    <source>
        <dbReference type="ARBA" id="ARBA00022777"/>
    </source>
</evidence>
<keyword evidence="9 19" id="KW-0418">Kinase</keyword>
<dbReference type="GO" id="GO:0050242">
    <property type="term" value="F:pyruvate, phosphate dikinase activity"/>
    <property type="evidence" value="ECO:0007669"/>
    <property type="project" value="UniProtKB-UniRule"/>
</dbReference>
<dbReference type="NCBIfam" id="TIGR01828">
    <property type="entry name" value="pyru_phos_dikin"/>
    <property type="match status" value="1"/>
</dbReference>
<feature type="binding site" evidence="15">
    <location>
        <position position="810"/>
    </location>
    <ligand>
        <name>Mg(2+)</name>
        <dbReference type="ChEBI" id="CHEBI:18420"/>
    </ligand>
</feature>
<organism evidence="19 20">
    <name type="scientific">Stratiformator vulcanicus</name>
    <dbReference type="NCBI Taxonomy" id="2527980"/>
    <lineage>
        <taxon>Bacteria</taxon>
        <taxon>Pseudomonadati</taxon>
        <taxon>Planctomycetota</taxon>
        <taxon>Planctomycetia</taxon>
        <taxon>Planctomycetales</taxon>
        <taxon>Planctomycetaceae</taxon>
        <taxon>Stratiformator</taxon>
    </lineage>
</organism>
<proteinExistence type="inferred from homology"/>
<evidence type="ECO:0000259" key="17">
    <source>
        <dbReference type="Pfam" id="PF01326"/>
    </source>
</evidence>
<dbReference type="PROSITE" id="PS00370">
    <property type="entry name" value="PEP_ENZYMES_PHOS_SITE"/>
    <property type="match status" value="1"/>
</dbReference>